<feature type="compositionally biased region" description="Basic and acidic residues" evidence="1">
    <location>
        <begin position="1"/>
        <end position="17"/>
    </location>
</feature>
<sequence>MASMGLDHREEYLHENLDTAPSPKPLTCREPTHHNAGSRLYRRVKVTAPEASRPIVPVYETVMTGAVSFENLTW</sequence>
<evidence type="ECO:0000313" key="2">
    <source>
        <dbReference type="EMBL" id="TQL74737.1"/>
    </source>
</evidence>
<accession>A0A543AQ71</accession>
<dbReference type="EMBL" id="VFOW01000001">
    <property type="protein sequence ID" value="TQL74737.1"/>
    <property type="molecule type" value="Genomic_DNA"/>
</dbReference>
<protein>
    <submittedName>
        <fullName evidence="2">Uncharacterized protein</fullName>
    </submittedName>
</protein>
<comment type="caution">
    <text evidence="2">The sequence shown here is derived from an EMBL/GenBank/DDBJ whole genome shotgun (WGS) entry which is preliminary data.</text>
</comment>
<dbReference type="Proteomes" id="UP000317043">
    <property type="component" value="Unassembled WGS sequence"/>
</dbReference>
<name>A0A543AQ71_9ACTN</name>
<organism evidence="2 3">
    <name type="scientific">Stackebrandtia endophytica</name>
    <dbReference type="NCBI Taxonomy" id="1496996"/>
    <lineage>
        <taxon>Bacteria</taxon>
        <taxon>Bacillati</taxon>
        <taxon>Actinomycetota</taxon>
        <taxon>Actinomycetes</taxon>
        <taxon>Glycomycetales</taxon>
        <taxon>Glycomycetaceae</taxon>
        <taxon>Stackebrandtia</taxon>
    </lineage>
</organism>
<keyword evidence="3" id="KW-1185">Reference proteome</keyword>
<dbReference type="InParanoid" id="A0A543AQ71"/>
<evidence type="ECO:0000313" key="3">
    <source>
        <dbReference type="Proteomes" id="UP000317043"/>
    </source>
</evidence>
<feature type="region of interest" description="Disordered" evidence="1">
    <location>
        <begin position="1"/>
        <end position="36"/>
    </location>
</feature>
<dbReference type="AlphaFoldDB" id="A0A543AQ71"/>
<proteinExistence type="predicted"/>
<reference evidence="2 3" key="1">
    <citation type="submission" date="2019-06" db="EMBL/GenBank/DDBJ databases">
        <title>Sequencing the genomes of 1000 actinobacteria strains.</title>
        <authorList>
            <person name="Klenk H.-P."/>
        </authorList>
    </citation>
    <scope>NUCLEOTIDE SEQUENCE [LARGE SCALE GENOMIC DNA]</scope>
    <source>
        <strain evidence="2 3">DSM 45928</strain>
    </source>
</reference>
<evidence type="ECO:0000256" key="1">
    <source>
        <dbReference type="SAM" id="MobiDB-lite"/>
    </source>
</evidence>
<gene>
    <name evidence="2" type="ORF">FB566_0223</name>
</gene>